<feature type="transmembrane region" description="Helical" evidence="1">
    <location>
        <begin position="133"/>
        <end position="151"/>
    </location>
</feature>
<dbReference type="OrthoDB" id="44239at2"/>
<feature type="transmembrane region" description="Helical" evidence="1">
    <location>
        <begin position="95"/>
        <end position="121"/>
    </location>
</feature>
<accession>A0A1M7T2U8</accession>
<dbReference type="RefSeq" id="WP_011994513.1">
    <property type="nucleotide sequence ID" value="NZ_FRDJ01000008.1"/>
</dbReference>
<protein>
    <recommendedName>
        <fullName evidence="4">DUF4129 domain-containing protein</fullName>
    </recommendedName>
</protein>
<feature type="transmembrane region" description="Helical" evidence="1">
    <location>
        <begin position="337"/>
        <end position="357"/>
    </location>
</feature>
<organism evidence="2 3">
    <name type="scientific">Fervidobacterium gondwanense DSM 13020</name>
    <dbReference type="NCBI Taxonomy" id="1121883"/>
    <lineage>
        <taxon>Bacteria</taxon>
        <taxon>Thermotogati</taxon>
        <taxon>Thermotogota</taxon>
        <taxon>Thermotogae</taxon>
        <taxon>Thermotogales</taxon>
        <taxon>Fervidobacteriaceae</taxon>
        <taxon>Fervidobacterium</taxon>
    </lineage>
</organism>
<feature type="transmembrane region" description="Helical" evidence="1">
    <location>
        <begin position="55"/>
        <end position="83"/>
    </location>
</feature>
<feature type="transmembrane region" description="Helical" evidence="1">
    <location>
        <begin position="256"/>
        <end position="278"/>
    </location>
</feature>
<evidence type="ECO:0008006" key="4">
    <source>
        <dbReference type="Google" id="ProtNLM"/>
    </source>
</evidence>
<keyword evidence="1" id="KW-0812">Transmembrane</keyword>
<keyword evidence="1" id="KW-0472">Membrane</keyword>
<feature type="transmembrane region" description="Helical" evidence="1">
    <location>
        <begin position="220"/>
        <end position="244"/>
    </location>
</feature>
<dbReference type="AlphaFoldDB" id="A0A1M7T2U8"/>
<dbReference type="Proteomes" id="UP000184207">
    <property type="component" value="Unassembled WGS sequence"/>
</dbReference>
<proteinExistence type="predicted"/>
<keyword evidence="3" id="KW-1185">Reference proteome</keyword>
<evidence type="ECO:0000313" key="2">
    <source>
        <dbReference type="EMBL" id="SHN64997.1"/>
    </source>
</evidence>
<evidence type="ECO:0000313" key="3">
    <source>
        <dbReference type="Proteomes" id="UP000184207"/>
    </source>
</evidence>
<dbReference type="EMBL" id="FRDJ01000008">
    <property type="protein sequence ID" value="SHN64997.1"/>
    <property type="molecule type" value="Genomic_DNA"/>
</dbReference>
<reference evidence="3" key="1">
    <citation type="submission" date="2016-12" db="EMBL/GenBank/DDBJ databases">
        <authorList>
            <person name="Varghese N."/>
            <person name="Submissions S."/>
        </authorList>
    </citation>
    <scope>NUCLEOTIDE SEQUENCE [LARGE SCALE GENOMIC DNA]</scope>
    <source>
        <strain evidence="3">DSM 13020</strain>
    </source>
</reference>
<feature type="transmembrane region" description="Helical" evidence="1">
    <location>
        <begin position="26"/>
        <end position="43"/>
    </location>
</feature>
<gene>
    <name evidence="2" type="ORF">SAMN02745226_01475</name>
</gene>
<keyword evidence="1" id="KW-1133">Transmembrane helix</keyword>
<name>A0A1M7T2U8_FERGO</name>
<sequence length="488" mass="55453">MTLALSKFLIMFFSFASIEKSLILNIHFWIYLALAIISIIFMYNKKKLLTSIFSIVTILFSISFLETYVLACISALLLVLASLSKKYSNKWLISFIYIFILSLTHHSLSPILALIYILLTFPELMQPKRNGENKIWIFVLLIALIFIAPLPDLRFNTDALKEDNGVVYTPKDLNVTPEQSGNTQAVQTNKKNTAENLNKSESLTADAYAERISLIRKIDYFINIDFIVGLVIGLIFIAYIFTSVLRTSDSKQKKKLVKSLVLSLAVLITFFAIFPFVLNIAGNRTVENINQMRTATNSTSSGTSGLNSVAQIPKTSQNNTAEITKNSLNDELNKLRLILIFKFITAVIGVASLIWIGKSFVEMLMTKEVAQEQAESANAQGEATGYRTPHSYDEILKMNGAQFVHHAYHYIRQTFYPTLNHLTPYELLEKFPSKELRNLTDAYVLVEYAFKVNVEDENIESLKLSFSHFIKEMEALLFARDDNREQFI</sequence>
<evidence type="ECO:0000256" key="1">
    <source>
        <dbReference type="SAM" id="Phobius"/>
    </source>
</evidence>